<reference evidence="2 3" key="1">
    <citation type="journal article" date="2017" name="Gigascience">
        <title>Draft genome of the honey bee ectoparasitic mite, Tropilaelaps mercedesae, is shaped by the parasitic life history.</title>
        <authorList>
            <person name="Dong X."/>
            <person name="Armstrong S.D."/>
            <person name="Xia D."/>
            <person name="Makepeace B.L."/>
            <person name="Darby A.C."/>
            <person name="Kadowaki T."/>
        </authorList>
    </citation>
    <scope>NUCLEOTIDE SEQUENCE [LARGE SCALE GENOMIC DNA]</scope>
    <source>
        <strain evidence="2">Wuxi-XJTLU</strain>
    </source>
</reference>
<gene>
    <name evidence="2" type="ORF">BIW11_07483</name>
</gene>
<protein>
    <submittedName>
        <fullName evidence="2">Uncharacterized protein</fullName>
    </submittedName>
</protein>
<dbReference type="InParanoid" id="A0A1V9XTS6"/>
<feature type="region of interest" description="Disordered" evidence="1">
    <location>
        <begin position="283"/>
        <end position="314"/>
    </location>
</feature>
<dbReference type="AlphaFoldDB" id="A0A1V9XTS6"/>
<feature type="compositionally biased region" description="Polar residues" evidence="1">
    <location>
        <begin position="604"/>
        <end position="616"/>
    </location>
</feature>
<keyword evidence="3" id="KW-1185">Reference proteome</keyword>
<feature type="region of interest" description="Disordered" evidence="1">
    <location>
        <begin position="1"/>
        <end position="44"/>
    </location>
</feature>
<feature type="compositionally biased region" description="Polar residues" evidence="1">
    <location>
        <begin position="1"/>
        <end position="13"/>
    </location>
</feature>
<sequence>MMITQAGSINTHRTGLGPTSGGGRDSQPPEPPSPHGSDYSVDMSDCSMVGRDELVGEMSDFTGTSRVPIPDALSGNMTGVGCFQDSSIAVTVGEEDTEVVQESMVALIEGEDISNSPLSNVLLEDDDDVTSTENPLQQSPIINRTNREENVSSYLCATMLMTTDQDERASLAEVNLEMVKSTLANKNLPITSFASTIEDEESDKCSNLAFEELSDGGESVLTGGEEGGTPVEDEPDNDVTSVSPPSMRAGSDNQKAFSRGSDEKCAETRTDFRGLFPVGNTVTSRKHASLEPDGAHEATAPSPYTGGNNTADDSRMMIDENTAMEEDDMEMVSDEELNVVEGEIDTVGDATPTADEPVQQRNTLGRADRCNTMETQGSECHGTANYLLNRTQNANDVTQGDFRCAQDTQVGANMRLPVMTKSTAALGNDLCDTDGPCLFIPTQLCQPLSKSDDLKSMEPIGTTPLRQPSPQHSKENIQLEAGFDCGAGQAHEVIVQSRLAGNFSRAIEEPLEGFLSTTSPSAMASETTEGCEFEVGLRSEQLSPELQHEQISVNEDCPSRSDLRLGDEKVLSEESIGVEIDLIEDNGTPQAITQPSASLVVENTCPSETSSPDSAG</sequence>
<accession>A0A1V9XTS6</accession>
<feature type="compositionally biased region" description="Polar residues" evidence="1">
    <location>
        <begin position="587"/>
        <end position="597"/>
    </location>
</feature>
<comment type="caution">
    <text evidence="2">The sequence shown here is derived from an EMBL/GenBank/DDBJ whole genome shotgun (WGS) entry which is preliminary data.</text>
</comment>
<evidence type="ECO:0000256" key="1">
    <source>
        <dbReference type="SAM" id="MobiDB-lite"/>
    </source>
</evidence>
<feature type="region of interest" description="Disordered" evidence="1">
    <location>
        <begin position="587"/>
        <end position="616"/>
    </location>
</feature>
<proteinExistence type="predicted"/>
<dbReference type="EMBL" id="MNPL01004228">
    <property type="protein sequence ID" value="OQR76889.1"/>
    <property type="molecule type" value="Genomic_DNA"/>
</dbReference>
<feature type="region of interest" description="Disordered" evidence="1">
    <location>
        <begin position="214"/>
        <end position="265"/>
    </location>
</feature>
<organism evidence="2 3">
    <name type="scientific">Tropilaelaps mercedesae</name>
    <dbReference type="NCBI Taxonomy" id="418985"/>
    <lineage>
        <taxon>Eukaryota</taxon>
        <taxon>Metazoa</taxon>
        <taxon>Ecdysozoa</taxon>
        <taxon>Arthropoda</taxon>
        <taxon>Chelicerata</taxon>
        <taxon>Arachnida</taxon>
        <taxon>Acari</taxon>
        <taxon>Parasitiformes</taxon>
        <taxon>Mesostigmata</taxon>
        <taxon>Gamasina</taxon>
        <taxon>Dermanyssoidea</taxon>
        <taxon>Laelapidae</taxon>
        <taxon>Tropilaelaps</taxon>
    </lineage>
</organism>
<evidence type="ECO:0000313" key="3">
    <source>
        <dbReference type="Proteomes" id="UP000192247"/>
    </source>
</evidence>
<name>A0A1V9XTS6_9ACAR</name>
<dbReference type="Proteomes" id="UP000192247">
    <property type="component" value="Unassembled WGS sequence"/>
</dbReference>
<evidence type="ECO:0000313" key="2">
    <source>
        <dbReference type="EMBL" id="OQR76889.1"/>
    </source>
</evidence>